<dbReference type="Pfam" id="PF10321">
    <property type="entry name" value="7TM_GPCR_Srt"/>
    <property type="match status" value="1"/>
</dbReference>
<evidence type="ECO:0000256" key="1">
    <source>
        <dbReference type="SAM" id="Phobius"/>
    </source>
</evidence>
<keyword evidence="1" id="KW-0812">Transmembrane</keyword>
<organism evidence="2 3">
    <name type="scientific">Globodera rostochiensis</name>
    <name type="common">Golden nematode worm</name>
    <name type="synonym">Heterodera rostochiensis</name>
    <dbReference type="NCBI Taxonomy" id="31243"/>
    <lineage>
        <taxon>Eukaryota</taxon>
        <taxon>Metazoa</taxon>
        <taxon>Ecdysozoa</taxon>
        <taxon>Nematoda</taxon>
        <taxon>Chromadorea</taxon>
        <taxon>Rhabditida</taxon>
        <taxon>Tylenchina</taxon>
        <taxon>Tylenchomorpha</taxon>
        <taxon>Tylenchoidea</taxon>
        <taxon>Heteroderidae</taxon>
        <taxon>Heteroderinae</taxon>
        <taxon>Globodera</taxon>
    </lineage>
</organism>
<reference evidence="3" key="1">
    <citation type="submission" date="2022-11" db="UniProtKB">
        <authorList>
            <consortium name="WormBaseParasite"/>
        </authorList>
    </citation>
    <scope>IDENTIFICATION</scope>
</reference>
<name>A0A914I0P2_GLORO</name>
<dbReference type="InterPro" id="IPR019425">
    <property type="entry name" value="7TM_GPCR_serpentine_rcpt_Srt"/>
</dbReference>
<protein>
    <submittedName>
        <fullName evidence="3">Uncharacterized protein</fullName>
    </submittedName>
</protein>
<evidence type="ECO:0000313" key="3">
    <source>
        <dbReference type="WBParaSite" id="Gr19_v10_g5785.t1"/>
    </source>
</evidence>
<keyword evidence="1" id="KW-1133">Transmembrane helix</keyword>
<dbReference type="AlphaFoldDB" id="A0A914I0P2"/>
<feature type="transmembrane region" description="Helical" evidence="1">
    <location>
        <begin position="33"/>
        <end position="57"/>
    </location>
</feature>
<keyword evidence="1" id="KW-0472">Membrane</keyword>
<dbReference type="WBParaSite" id="Gr19_v10_g5785.t1">
    <property type="protein sequence ID" value="Gr19_v10_g5785.t1"/>
    <property type="gene ID" value="Gr19_v10_g5785"/>
</dbReference>
<accession>A0A914I0P2</accession>
<dbReference type="Proteomes" id="UP000887572">
    <property type="component" value="Unplaced"/>
</dbReference>
<proteinExistence type="predicted"/>
<keyword evidence="2" id="KW-1185">Reference proteome</keyword>
<evidence type="ECO:0000313" key="2">
    <source>
        <dbReference type="Proteomes" id="UP000887572"/>
    </source>
</evidence>
<sequence length="72" mass="8437">MELLFFNPDEYERLYNCSVYTIDQVPLSKRQHIPLGVIFLSIGIICEVLYVPCMIAIRKHMDKTCFKVLHSC</sequence>